<keyword evidence="4" id="KW-1185">Reference proteome</keyword>
<feature type="domain" description="Alginate export" evidence="2">
    <location>
        <begin position="30"/>
        <end position="168"/>
    </location>
</feature>
<dbReference type="Gene3D" id="2.40.160.10">
    <property type="entry name" value="Porin"/>
    <property type="match status" value="1"/>
</dbReference>
<dbReference type="EMBL" id="JBHSNM010000001">
    <property type="protein sequence ID" value="MFC5568656.1"/>
    <property type="molecule type" value="Genomic_DNA"/>
</dbReference>
<dbReference type="Proteomes" id="UP001596036">
    <property type="component" value="Unassembled WGS sequence"/>
</dbReference>
<proteinExistence type="predicted"/>
<accession>A0ABW0SIE4</accession>
<dbReference type="InterPro" id="IPR025388">
    <property type="entry name" value="Alginate_export_dom"/>
</dbReference>
<dbReference type="InterPro" id="IPR023614">
    <property type="entry name" value="Porin_dom_sf"/>
</dbReference>
<evidence type="ECO:0000256" key="1">
    <source>
        <dbReference type="SAM" id="SignalP"/>
    </source>
</evidence>
<evidence type="ECO:0000259" key="2">
    <source>
        <dbReference type="Pfam" id="PF13372"/>
    </source>
</evidence>
<organism evidence="3 4">
    <name type="scientific">Lysobacter yangpyeongensis</name>
    <dbReference type="NCBI Taxonomy" id="346182"/>
    <lineage>
        <taxon>Bacteria</taxon>
        <taxon>Pseudomonadati</taxon>
        <taxon>Pseudomonadota</taxon>
        <taxon>Gammaproteobacteria</taxon>
        <taxon>Lysobacterales</taxon>
        <taxon>Lysobacteraceae</taxon>
        <taxon>Lysobacter</taxon>
    </lineage>
</organism>
<evidence type="ECO:0000313" key="3">
    <source>
        <dbReference type="EMBL" id="MFC5568656.1"/>
    </source>
</evidence>
<keyword evidence="1" id="KW-0732">Signal</keyword>
<dbReference type="RefSeq" id="WP_386752256.1">
    <property type="nucleotide sequence ID" value="NZ_JBHSNM010000001.1"/>
</dbReference>
<dbReference type="Pfam" id="PF13372">
    <property type="entry name" value="Alginate_exp"/>
    <property type="match status" value="1"/>
</dbReference>
<feature type="signal peptide" evidence="1">
    <location>
        <begin position="1"/>
        <end position="22"/>
    </location>
</feature>
<evidence type="ECO:0000313" key="4">
    <source>
        <dbReference type="Proteomes" id="UP001596036"/>
    </source>
</evidence>
<sequence length="403" mass="44666">MAPRLRLLPLVLAGLVPAVATADEVPRVQIEWNLRVRTERVDDDAFARDADATTARLRAGVRFQPGGGFSALVEGEGIAAAGDAYNSGANGRSAYPLVVDAEGAELNQAWLAWKNARVQATVGRQRLLFDNQRWIGNSGWRQNEQTFDALLLEATPRPDLTARYAWLQRVHRVNGDDAIDPLARERALDSHLFELAWKRDVQQLAAYAWLHEDEDVATASTATYGLRSATSTVRDGNGWGLSLELARQRDYANSPLSFSHSYWLIEPSITRRGVAWRAGWEHLGGDGRHALQTPLATLHAFNGWADKFGVTPVGGLEDRYLGAAGKFATNRFDWQLAWHDYRADTGGRYGSEWNAALGFPLGAQLKGLVKIADYRADGFARDTTKAWVQVEWVGHRQYSRGGE</sequence>
<comment type="caution">
    <text evidence="3">The sequence shown here is derived from an EMBL/GenBank/DDBJ whole genome shotgun (WGS) entry which is preliminary data.</text>
</comment>
<reference evidence="4" key="1">
    <citation type="journal article" date="2019" name="Int. J. Syst. Evol. Microbiol.">
        <title>The Global Catalogue of Microorganisms (GCM) 10K type strain sequencing project: providing services to taxonomists for standard genome sequencing and annotation.</title>
        <authorList>
            <consortium name="The Broad Institute Genomics Platform"/>
            <consortium name="The Broad Institute Genome Sequencing Center for Infectious Disease"/>
            <person name="Wu L."/>
            <person name="Ma J."/>
        </authorList>
    </citation>
    <scope>NUCLEOTIDE SEQUENCE [LARGE SCALE GENOMIC DNA]</scope>
    <source>
        <strain evidence="4">KACC 11407</strain>
    </source>
</reference>
<protein>
    <submittedName>
        <fullName evidence="3">Alginate export family protein</fullName>
    </submittedName>
</protein>
<name>A0ABW0SIE4_9GAMM</name>
<feature type="chain" id="PRO_5045574592" evidence="1">
    <location>
        <begin position="23"/>
        <end position="403"/>
    </location>
</feature>
<gene>
    <name evidence="3" type="ORF">ACFPN1_01085</name>
</gene>